<evidence type="ECO:0000313" key="8">
    <source>
        <dbReference type="Proteomes" id="UP000596929"/>
    </source>
</evidence>
<reference evidence="7 8" key="1">
    <citation type="submission" date="2020-08" db="EMBL/GenBank/DDBJ databases">
        <title>Genome public.</title>
        <authorList>
            <person name="Liu C."/>
            <person name="Sun Q."/>
        </authorList>
    </citation>
    <scope>NUCLEOTIDE SEQUENCE [LARGE SCALE GENOMIC DNA]</scope>
    <source>
        <strain evidence="7 8">NSJ-6</strain>
    </source>
</reference>
<sequence length="81" mass="8653">MYIYKTSGVCSTEIHIDVKDDKIEDVNFVRGCAGNLLGISSLVKGMKVTDAIDKLQGIQCGSKGTSCPDQLAKALLSMKNS</sequence>
<evidence type="ECO:0000313" key="7">
    <source>
        <dbReference type="EMBL" id="MBC5627437.1"/>
    </source>
</evidence>
<protein>
    <recommendedName>
        <fullName evidence="2">ribonucleoside-diphosphate reductase</fullName>
        <ecNumber evidence="2">1.17.4.1</ecNumber>
    </recommendedName>
</protein>
<dbReference type="Proteomes" id="UP000596929">
    <property type="component" value="Unassembled WGS sequence"/>
</dbReference>
<dbReference type="RefSeq" id="WP_032118998.1">
    <property type="nucleotide sequence ID" value="NZ_JACOOO010000001.1"/>
</dbReference>
<comment type="caution">
    <text evidence="7">The sequence shown here is derived from an EMBL/GenBank/DDBJ whole genome shotgun (WGS) entry which is preliminary data.</text>
</comment>
<keyword evidence="3" id="KW-0237">DNA synthesis</keyword>
<evidence type="ECO:0000259" key="6">
    <source>
        <dbReference type="Pfam" id="PF12637"/>
    </source>
</evidence>
<name>A0ABR7D7S2_9CLOT</name>
<comment type="similarity">
    <text evidence="1">Belongs to the ribonucleoside diphosphate reductase class-2 family.</text>
</comment>
<comment type="catalytic activity">
    <reaction evidence="5">
        <text>a 2'-deoxyribonucleoside 5'-diphosphate + [thioredoxin]-disulfide + H2O = a ribonucleoside 5'-diphosphate + [thioredoxin]-dithiol</text>
        <dbReference type="Rhea" id="RHEA:23252"/>
        <dbReference type="Rhea" id="RHEA-COMP:10698"/>
        <dbReference type="Rhea" id="RHEA-COMP:10700"/>
        <dbReference type="ChEBI" id="CHEBI:15377"/>
        <dbReference type="ChEBI" id="CHEBI:29950"/>
        <dbReference type="ChEBI" id="CHEBI:50058"/>
        <dbReference type="ChEBI" id="CHEBI:57930"/>
        <dbReference type="ChEBI" id="CHEBI:73316"/>
        <dbReference type="EC" id="1.17.4.1"/>
    </reaction>
</comment>
<proteinExistence type="inferred from homology"/>
<feature type="domain" description="TSCPD" evidence="6">
    <location>
        <begin position="4"/>
        <end position="76"/>
    </location>
</feature>
<dbReference type="InterPro" id="IPR024434">
    <property type="entry name" value="TSCPD_dom"/>
</dbReference>
<accession>A0ABR7D7S2</accession>
<evidence type="ECO:0000256" key="5">
    <source>
        <dbReference type="ARBA" id="ARBA00047754"/>
    </source>
</evidence>
<evidence type="ECO:0000256" key="4">
    <source>
        <dbReference type="ARBA" id="ARBA00022741"/>
    </source>
</evidence>
<dbReference type="EMBL" id="JACOOO010000001">
    <property type="protein sequence ID" value="MBC5627437.1"/>
    <property type="molecule type" value="Genomic_DNA"/>
</dbReference>
<gene>
    <name evidence="7" type="ORF">H8S20_00865</name>
</gene>
<keyword evidence="4" id="KW-0547">Nucleotide-binding</keyword>
<dbReference type="NCBIfam" id="TIGR03905">
    <property type="entry name" value="TIGR03905_4_Cys"/>
    <property type="match status" value="1"/>
</dbReference>
<evidence type="ECO:0000256" key="1">
    <source>
        <dbReference type="ARBA" id="ARBA00007405"/>
    </source>
</evidence>
<evidence type="ECO:0000256" key="2">
    <source>
        <dbReference type="ARBA" id="ARBA00012274"/>
    </source>
</evidence>
<dbReference type="InterPro" id="IPR023806">
    <property type="entry name" value="CHP03905"/>
</dbReference>
<dbReference type="Pfam" id="PF12637">
    <property type="entry name" value="TSCPD"/>
    <property type="match status" value="1"/>
</dbReference>
<organism evidence="7 8">
    <name type="scientific">Clostridium hominis</name>
    <dbReference type="NCBI Taxonomy" id="2763036"/>
    <lineage>
        <taxon>Bacteria</taxon>
        <taxon>Bacillati</taxon>
        <taxon>Bacillota</taxon>
        <taxon>Clostridia</taxon>
        <taxon>Eubacteriales</taxon>
        <taxon>Clostridiaceae</taxon>
        <taxon>Clostridium</taxon>
    </lineage>
</organism>
<dbReference type="EC" id="1.17.4.1" evidence="2"/>
<keyword evidence="8" id="KW-1185">Reference proteome</keyword>
<evidence type="ECO:0000256" key="3">
    <source>
        <dbReference type="ARBA" id="ARBA00022634"/>
    </source>
</evidence>